<dbReference type="PROSITE" id="PS00108">
    <property type="entry name" value="PROTEIN_KINASE_ST"/>
    <property type="match status" value="1"/>
</dbReference>
<evidence type="ECO:0000313" key="9">
    <source>
        <dbReference type="Proteomes" id="UP001209922"/>
    </source>
</evidence>
<dbReference type="InterPro" id="IPR008271">
    <property type="entry name" value="Ser/Thr_kinase_AS"/>
</dbReference>
<dbReference type="SMART" id="SM00028">
    <property type="entry name" value="TPR"/>
    <property type="match status" value="4"/>
</dbReference>
<sequence>MRDLFDQVCDLPREQWRPRLERLAGDAGLVEEVCGLLQAQTMGLSRVRNRLDTVIAHALAPALDVGDLLGPWRLVEKIARGGMGTVFRAERADGLYRRTVAVKLLHGLPGPGESERLAFERQLLAGLQLPDVARLYDGGSTPDGHPYLVMEYIQGQPLDRYCRDHRLGLRQRLDLFLAICQAVQAAHERLVLHCDLKPSNVLVNEQGRPVLLDFGVARMLNDSRQLQQMGFCTPAYASPELMRGEPVGVASDVYSLGMMLGELVSGSTCARDLQDIDLPVRSPSANAAADLPWKRRLPGDLDAIVAAACELDSRRRYSSVQALMDDLRRHLAHEPVAARRGDRLYVAGRRLRRRWRSVSLGAAALLVAALFVLNLVQARRQAEQEAAIASQVSDFLVAAFESADPDKRTSRGEDQLTARQLLDNAAMRVSMDLDGAPLQQARMLSVLGQAYQNLGVPQPAGKLLQEAVDRLLAPEVNRPLDAAKAMSALSIEKTSAGDGGSGLEIARRGLELLEQRRPMLQHALLYNAQGLALTNLQRFDQAEEAFHAALRVRRLLPDQHEPVQLAPVMLNLGLMYWRWGRLAEAERQFRQAMEMMPGQETSLFHMLETRLAQLLREQGRYAEAQPLLGRGMRRAVQLYGPESTFVLLQHEALADLYQDSGDYEAADREHRARLQLGEVVEGSDSIRQAMALYNYGTLQEMRGDLQQAEKLYRRSWQLRVRKLGADSPISMRAEAGLAALLARQGRLREAWPLLEHADAGMGASLPEDAPARMEARLLRAEWHVLNGEPALANSLLDAMRPGVKEGSRSMEQMRYLRVRALAQQRLGDAGGAVRAWRAGLEAAERIHGPDNPATVRWRVELAAELLAAGHAGEAAVQLARAAPVAHRKLLPEAPLRLQLQQLIDLAQAMPGPVDAGSGSDAPQPSLRTISTSRSP</sequence>
<dbReference type="PROSITE" id="PS50005">
    <property type="entry name" value="TPR"/>
    <property type="match status" value="1"/>
</dbReference>
<keyword evidence="9" id="KW-1185">Reference proteome</keyword>
<evidence type="ECO:0000256" key="3">
    <source>
        <dbReference type="ARBA" id="ARBA00022777"/>
    </source>
</evidence>
<dbReference type="SUPFAM" id="SSF56112">
    <property type="entry name" value="Protein kinase-like (PK-like)"/>
    <property type="match status" value="1"/>
</dbReference>
<keyword evidence="1" id="KW-0808">Transferase</keyword>
<evidence type="ECO:0000259" key="7">
    <source>
        <dbReference type="PROSITE" id="PS50011"/>
    </source>
</evidence>
<evidence type="ECO:0000256" key="4">
    <source>
        <dbReference type="ARBA" id="ARBA00022840"/>
    </source>
</evidence>
<feature type="domain" description="Protein kinase" evidence="7">
    <location>
        <begin position="72"/>
        <end position="336"/>
    </location>
</feature>
<dbReference type="Gene3D" id="1.10.510.10">
    <property type="entry name" value="Transferase(Phosphotransferase) domain 1"/>
    <property type="match status" value="1"/>
</dbReference>
<dbReference type="Pfam" id="PF00069">
    <property type="entry name" value="Pkinase"/>
    <property type="match status" value="1"/>
</dbReference>
<dbReference type="Pfam" id="PF13374">
    <property type="entry name" value="TPR_10"/>
    <property type="match status" value="1"/>
</dbReference>
<dbReference type="EMBL" id="JAPCHY010000015">
    <property type="protein sequence ID" value="MCW4473920.1"/>
    <property type="molecule type" value="Genomic_DNA"/>
</dbReference>
<dbReference type="PANTHER" id="PTHR43289">
    <property type="entry name" value="MITOGEN-ACTIVATED PROTEIN KINASE KINASE KINASE 20-RELATED"/>
    <property type="match status" value="1"/>
</dbReference>
<dbReference type="SUPFAM" id="SSF48452">
    <property type="entry name" value="TPR-like"/>
    <property type="match status" value="3"/>
</dbReference>
<evidence type="ECO:0000256" key="5">
    <source>
        <dbReference type="PROSITE-ProRule" id="PRU00339"/>
    </source>
</evidence>
<reference evidence="8 9" key="1">
    <citation type="submission" date="2022-10" db="EMBL/GenBank/DDBJ databases">
        <title>Xanthomonas sp. H13-6.</title>
        <authorList>
            <person name="Liu X."/>
            <person name="Deng Z."/>
            <person name="Jiang Y."/>
            <person name="Yu T."/>
            <person name="Ai J."/>
        </authorList>
    </citation>
    <scope>NUCLEOTIDE SEQUENCE [LARGE SCALE GENOMIC DNA]</scope>
    <source>
        <strain evidence="8 9">H13-6</strain>
    </source>
</reference>
<dbReference type="InterPro" id="IPR000719">
    <property type="entry name" value="Prot_kinase_dom"/>
</dbReference>
<protein>
    <submittedName>
        <fullName evidence="8">Serine/threonine-protein kinase</fullName>
    </submittedName>
</protein>
<evidence type="ECO:0000256" key="1">
    <source>
        <dbReference type="ARBA" id="ARBA00022679"/>
    </source>
</evidence>
<dbReference type="InterPro" id="IPR019734">
    <property type="entry name" value="TPR_rpt"/>
</dbReference>
<keyword evidence="3 8" id="KW-0418">Kinase</keyword>
<evidence type="ECO:0000256" key="2">
    <source>
        <dbReference type="ARBA" id="ARBA00022741"/>
    </source>
</evidence>
<organism evidence="8 9">
    <name type="scientific">Xanthomonas chitinilytica</name>
    <dbReference type="NCBI Taxonomy" id="2989819"/>
    <lineage>
        <taxon>Bacteria</taxon>
        <taxon>Pseudomonadati</taxon>
        <taxon>Pseudomonadota</taxon>
        <taxon>Gammaproteobacteria</taxon>
        <taxon>Lysobacterales</taxon>
        <taxon>Lysobacteraceae</taxon>
        <taxon>Xanthomonas</taxon>
    </lineage>
</organism>
<dbReference type="Gene3D" id="3.30.200.20">
    <property type="entry name" value="Phosphorylase Kinase, domain 1"/>
    <property type="match status" value="1"/>
</dbReference>
<dbReference type="Pfam" id="PF13424">
    <property type="entry name" value="TPR_12"/>
    <property type="match status" value="2"/>
</dbReference>
<proteinExistence type="predicted"/>
<dbReference type="GO" id="GO:0016301">
    <property type="term" value="F:kinase activity"/>
    <property type="evidence" value="ECO:0007669"/>
    <property type="project" value="UniProtKB-KW"/>
</dbReference>
<name>A0ABT3JZL2_9XANT</name>
<dbReference type="Gene3D" id="1.25.40.10">
    <property type="entry name" value="Tetratricopeptide repeat domain"/>
    <property type="match status" value="3"/>
</dbReference>
<dbReference type="PROSITE" id="PS50011">
    <property type="entry name" value="PROTEIN_KINASE_DOM"/>
    <property type="match status" value="1"/>
</dbReference>
<feature type="region of interest" description="Disordered" evidence="6">
    <location>
        <begin position="910"/>
        <end position="935"/>
    </location>
</feature>
<dbReference type="PANTHER" id="PTHR43289:SF34">
    <property type="entry name" value="SERINE_THREONINE-PROTEIN KINASE YBDM-RELATED"/>
    <property type="match status" value="1"/>
</dbReference>
<dbReference type="Proteomes" id="UP001209922">
    <property type="component" value="Unassembled WGS sequence"/>
</dbReference>
<evidence type="ECO:0000313" key="8">
    <source>
        <dbReference type="EMBL" id="MCW4473920.1"/>
    </source>
</evidence>
<feature type="compositionally biased region" description="Polar residues" evidence="6">
    <location>
        <begin position="920"/>
        <end position="935"/>
    </location>
</feature>
<dbReference type="InterPro" id="IPR011009">
    <property type="entry name" value="Kinase-like_dom_sf"/>
</dbReference>
<evidence type="ECO:0000256" key="6">
    <source>
        <dbReference type="SAM" id="MobiDB-lite"/>
    </source>
</evidence>
<dbReference type="InterPro" id="IPR011990">
    <property type="entry name" value="TPR-like_helical_dom_sf"/>
</dbReference>
<accession>A0ABT3JZL2</accession>
<dbReference type="SMART" id="SM00220">
    <property type="entry name" value="S_TKc"/>
    <property type="match status" value="1"/>
</dbReference>
<comment type="caution">
    <text evidence="8">The sequence shown here is derived from an EMBL/GenBank/DDBJ whole genome shotgun (WGS) entry which is preliminary data.</text>
</comment>
<keyword evidence="2" id="KW-0547">Nucleotide-binding</keyword>
<feature type="repeat" description="TPR" evidence="5">
    <location>
        <begin position="566"/>
        <end position="599"/>
    </location>
</feature>
<dbReference type="CDD" id="cd14014">
    <property type="entry name" value="STKc_PknB_like"/>
    <property type="match status" value="1"/>
</dbReference>
<dbReference type="RefSeq" id="WP_265128924.1">
    <property type="nucleotide sequence ID" value="NZ_JAPCHY010000015.1"/>
</dbReference>
<keyword evidence="4" id="KW-0067">ATP-binding</keyword>
<gene>
    <name evidence="8" type="ORF">OK345_15570</name>
</gene>
<keyword evidence="5" id="KW-0802">TPR repeat</keyword>